<evidence type="ECO:0000313" key="2">
    <source>
        <dbReference type="Proteomes" id="UP001345963"/>
    </source>
</evidence>
<reference evidence="1 2" key="1">
    <citation type="submission" date="2021-07" db="EMBL/GenBank/DDBJ databases">
        <authorList>
            <person name="Palmer J.M."/>
        </authorList>
    </citation>
    <scope>NUCLEOTIDE SEQUENCE [LARGE SCALE GENOMIC DNA]</scope>
    <source>
        <strain evidence="1 2">AT_MEX2019</strain>
        <tissue evidence="1">Muscle</tissue>
    </source>
</reference>
<sequence>MLNLSWSIVKILWSHRISPVPVHILRLNSGVREPHHQVHLYPLLSHVWHHHPQSPLSPLCLLPLQIYLSFYLTSKSPSHHGSSPGPPVDPAECPSFLSESDRTEQVIRGPLPIRENCFFPQKLLKLLVMACLH</sequence>
<keyword evidence="2" id="KW-1185">Reference proteome</keyword>
<organism evidence="1 2">
    <name type="scientific">Ataeniobius toweri</name>
    <dbReference type="NCBI Taxonomy" id="208326"/>
    <lineage>
        <taxon>Eukaryota</taxon>
        <taxon>Metazoa</taxon>
        <taxon>Chordata</taxon>
        <taxon>Craniata</taxon>
        <taxon>Vertebrata</taxon>
        <taxon>Euteleostomi</taxon>
        <taxon>Actinopterygii</taxon>
        <taxon>Neopterygii</taxon>
        <taxon>Teleostei</taxon>
        <taxon>Neoteleostei</taxon>
        <taxon>Acanthomorphata</taxon>
        <taxon>Ovalentaria</taxon>
        <taxon>Atherinomorphae</taxon>
        <taxon>Cyprinodontiformes</taxon>
        <taxon>Goodeidae</taxon>
        <taxon>Ataeniobius</taxon>
    </lineage>
</organism>
<protein>
    <submittedName>
        <fullName evidence="1">Uncharacterized protein</fullName>
    </submittedName>
</protein>
<gene>
    <name evidence="1" type="ORF">ATANTOWER_010428</name>
</gene>
<dbReference type="Proteomes" id="UP001345963">
    <property type="component" value="Unassembled WGS sequence"/>
</dbReference>
<evidence type="ECO:0000313" key="1">
    <source>
        <dbReference type="EMBL" id="MED6239741.1"/>
    </source>
</evidence>
<name>A0ABU7AND4_9TELE</name>
<comment type="caution">
    <text evidence="1">The sequence shown here is derived from an EMBL/GenBank/DDBJ whole genome shotgun (WGS) entry which is preliminary data.</text>
</comment>
<proteinExistence type="predicted"/>
<accession>A0ABU7AND4</accession>
<dbReference type="EMBL" id="JAHUTI010021983">
    <property type="protein sequence ID" value="MED6239741.1"/>
    <property type="molecule type" value="Genomic_DNA"/>
</dbReference>